<proteinExistence type="predicted"/>
<sequence>MLGAQNDPLLPLTATHVCKSWRALALQTPSLWRLISLDGRLRLWKEYLRRSRQCTLDIQLVPQSRYSRSTSPDPRSRSRTHGRYYLDAQSAQLYVHCAAPYISRWRSLEIEFQHYAPYLWNAALSACCGYGSRFYTPQLQSLTLIHANNDDTKEFTLFGGYAPRLRHVTLNGVRLTWLPSLFSNLTTLDYTHHGFTRGSDAAAELLYMLKISNALRELKVSLPSRAGAHSSFPCTFPAEESVVLPYLTELSILIEGTDLPSALTHFMAHISIPNIHTFRLLVKPNMIVTRPTRGGSSDISARLRQFLKALPRLYTLRHLELEYAWLSDPRFIYMLLHVVPSLTHLTLRGPHISNAILFDLCNTLRARYRSSSRYPLVLDILELDRCEHVTAGALVDITKHQLDAGTGRHPGICVRNIHVKDCIGLDLMTLKRGKYCPSGADLRVWKNSEEVNWKMLHTKTTIRTHRHRAPLDSSYS</sequence>
<keyword evidence="2" id="KW-1185">Reference proteome</keyword>
<protein>
    <recommendedName>
        <fullName evidence="3">F-box domain-containing protein</fullName>
    </recommendedName>
</protein>
<gene>
    <name evidence="1" type="ORF">QCA50_006964</name>
</gene>
<reference evidence="1 2" key="1">
    <citation type="submission" date="2022-09" db="EMBL/GenBank/DDBJ databases">
        <authorList>
            <person name="Palmer J.M."/>
        </authorList>
    </citation>
    <scope>NUCLEOTIDE SEQUENCE [LARGE SCALE GENOMIC DNA]</scope>
    <source>
        <strain evidence="1 2">DSM 7382</strain>
    </source>
</reference>
<evidence type="ECO:0000313" key="1">
    <source>
        <dbReference type="EMBL" id="KAK7690307.1"/>
    </source>
</evidence>
<accession>A0AAW0GD05</accession>
<organism evidence="1 2">
    <name type="scientific">Cerrena zonata</name>
    <dbReference type="NCBI Taxonomy" id="2478898"/>
    <lineage>
        <taxon>Eukaryota</taxon>
        <taxon>Fungi</taxon>
        <taxon>Dikarya</taxon>
        <taxon>Basidiomycota</taxon>
        <taxon>Agaricomycotina</taxon>
        <taxon>Agaricomycetes</taxon>
        <taxon>Polyporales</taxon>
        <taxon>Cerrenaceae</taxon>
        <taxon>Cerrena</taxon>
    </lineage>
</organism>
<dbReference type="PANTHER" id="PTHR38926:SF5">
    <property type="entry name" value="F-BOX AND LEUCINE-RICH REPEAT PROTEIN 6"/>
    <property type="match status" value="1"/>
</dbReference>
<dbReference type="AlphaFoldDB" id="A0AAW0GD05"/>
<dbReference type="PANTHER" id="PTHR38926">
    <property type="entry name" value="F-BOX DOMAIN CONTAINING PROTEIN, EXPRESSED"/>
    <property type="match status" value="1"/>
</dbReference>
<dbReference type="SUPFAM" id="SSF52047">
    <property type="entry name" value="RNI-like"/>
    <property type="match status" value="1"/>
</dbReference>
<evidence type="ECO:0000313" key="2">
    <source>
        <dbReference type="Proteomes" id="UP001385951"/>
    </source>
</evidence>
<dbReference type="InterPro" id="IPR032675">
    <property type="entry name" value="LRR_dom_sf"/>
</dbReference>
<name>A0AAW0GD05_9APHY</name>
<dbReference type="EMBL" id="JASBNA010000007">
    <property type="protein sequence ID" value="KAK7690307.1"/>
    <property type="molecule type" value="Genomic_DNA"/>
</dbReference>
<dbReference type="Proteomes" id="UP001385951">
    <property type="component" value="Unassembled WGS sequence"/>
</dbReference>
<evidence type="ECO:0008006" key="3">
    <source>
        <dbReference type="Google" id="ProtNLM"/>
    </source>
</evidence>
<comment type="caution">
    <text evidence="1">The sequence shown here is derived from an EMBL/GenBank/DDBJ whole genome shotgun (WGS) entry which is preliminary data.</text>
</comment>
<dbReference type="Gene3D" id="3.80.10.10">
    <property type="entry name" value="Ribonuclease Inhibitor"/>
    <property type="match status" value="1"/>
</dbReference>